<dbReference type="PANTHER" id="PTHR33064:SF37">
    <property type="entry name" value="RIBONUCLEASE H"/>
    <property type="match status" value="1"/>
</dbReference>
<dbReference type="EMBL" id="SNRW01022663">
    <property type="protein sequence ID" value="KAA6363630.1"/>
    <property type="molecule type" value="Genomic_DNA"/>
</dbReference>
<protein>
    <recommendedName>
        <fullName evidence="1">Reverse transcriptase domain-containing protein</fullName>
    </recommendedName>
</protein>
<dbReference type="Proteomes" id="UP000324800">
    <property type="component" value="Unassembled WGS sequence"/>
</dbReference>
<evidence type="ECO:0000313" key="3">
    <source>
        <dbReference type="Proteomes" id="UP000324800"/>
    </source>
</evidence>
<dbReference type="Pfam" id="PF00078">
    <property type="entry name" value="RVT_1"/>
    <property type="match status" value="1"/>
</dbReference>
<dbReference type="OrthoDB" id="6771430at2759"/>
<feature type="non-terminal residue" evidence="2">
    <location>
        <position position="218"/>
    </location>
</feature>
<dbReference type="InterPro" id="IPR000477">
    <property type="entry name" value="RT_dom"/>
</dbReference>
<dbReference type="PANTHER" id="PTHR33064">
    <property type="entry name" value="POL PROTEIN"/>
    <property type="match status" value="1"/>
</dbReference>
<feature type="domain" description="Reverse transcriptase" evidence="1">
    <location>
        <begin position="111"/>
        <end position="212"/>
    </location>
</feature>
<dbReference type="Gene3D" id="3.30.70.270">
    <property type="match status" value="1"/>
</dbReference>
<dbReference type="InterPro" id="IPR043128">
    <property type="entry name" value="Rev_trsase/Diguanyl_cyclase"/>
</dbReference>
<dbReference type="AlphaFoldDB" id="A0A5J4U0D7"/>
<proteinExistence type="predicted"/>
<dbReference type="Gene3D" id="3.10.10.10">
    <property type="entry name" value="HIV Type 1 Reverse Transcriptase, subunit A, domain 1"/>
    <property type="match status" value="1"/>
</dbReference>
<organism evidence="2 3">
    <name type="scientific">Streblomastix strix</name>
    <dbReference type="NCBI Taxonomy" id="222440"/>
    <lineage>
        <taxon>Eukaryota</taxon>
        <taxon>Metamonada</taxon>
        <taxon>Preaxostyla</taxon>
        <taxon>Oxymonadida</taxon>
        <taxon>Streblomastigidae</taxon>
        <taxon>Streblomastix</taxon>
    </lineage>
</organism>
<evidence type="ECO:0000313" key="2">
    <source>
        <dbReference type="EMBL" id="KAA6363630.1"/>
    </source>
</evidence>
<reference evidence="2 3" key="1">
    <citation type="submission" date="2019-03" db="EMBL/GenBank/DDBJ databases">
        <title>Single cell metagenomics reveals metabolic interactions within the superorganism composed of flagellate Streblomastix strix and complex community of Bacteroidetes bacteria on its surface.</title>
        <authorList>
            <person name="Treitli S.C."/>
            <person name="Kolisko M."/>
            <person name="Husnik F."/>
            <person name="Keeling P."/>
            <person name="Hampl V."/>
        </authorList>
    </citation>
    <scope>NUCLEOTIDE SEQUENCE [LARGE SCALE GENOMIC DNA]</scope>
    <source>
        <strain evidence="2">ST1C</strain>
    </source>
</reference>
<gene>
    <name evidence="2" type="ORF">EZS28_040842</name>
</gene>
<dbReference type="InterPro" id="IPR043502">
    <property type="entry name" value="DNA/RNA_pol_sf"/>
</dbReference>
<sequence>MMTVPQEMEERIEEFIYKEKDNGMRGKTKRFIQAWKQIGKEDFINTGFYLRFKDKKSQQILEENKMIISLRGTQEEKEANQQMLKEELEDGIVVSIQQDQVKCWNHAFLIKNSNGTWRKILVASKWNKEIEKLFFKMYRLEEVRYLINQMDYTTSLDFKSAFHHITVSPNSIPCQAFNFNNNNYASKPIPFGTKHSPIIFAEAIKSIFRQIKIHSEIK</sequence>
<dbReference type="InterPro" id="IPR051320">
    <property type="entry name" value="Viral_Replic_Matur_Polypro"/>
</dbReference>
<comment type="caution">
    <text evidence="2">The sequence shown here is derived from an EMBL/GenBank/DDBJ whole genome shotgun (WGS) entry which is preliminary data.</text>
</comment>
<name>A0A5J4U0D7_9EUKA</name>
<evidence type="ECO:0000259" key="1">
    <source>
        <dbReference type="Pfam" id="PF00078"/>
    </source>
</evidence>
<accession>A0A5J4U0D7</accession>
<dbReference type="SUPFAM" id="SSF56672">
    <property type="entry name" value="DNA/RNA polymerases"/>
    <property type="match status" value="1"/>
</dbReference>